<dbReference type="PANTHER" id="PTHR15301">
    <property type="entry name" value="INSULIN-INDUCED GENE 1"/>
    <property type="match status" value="1"/>
</dbReference>
<evidence type="ECO:0000256" key="2">
    <source>
        <dbReference type="ARBA" id="ARBA00007475"/>
    </source>
</evidence>
<feature type="transmembrane region" description="Helical" evidence="8">
    <location>
        <begin position="355"/>
        <end position="372"/>
    </location>
</feature>
<evidence type="ECO:0000313" key="10">
    <source>
        <dbReference type="Proteomes" id="UP001303889"/>
    </source>
</evidence>
<dbReference type="Proteomes" id="UP001303889">
    <property type="component" value="Unassembled WGS sequence"/>
</dbReference>
<gene>
    <name evidence="9" type="ORF">C8A05DRAFT_11769</name>
</gene>
<comment type="subcellular location">
    <subcellularLocation>
        <location evidence="1">Endoplasmic reticulum membrane</location>
        <topology evidence="1">Multi-pass membrane protein</topology>
    </subcellularLocation>
</comment>
<reference evidence="9" key="1">
    <citation type="journal article" date="2023" name="Mol. Phylogenet. Evol.">
        <title>Genome-scale phylogeny and comparative genomics of the fungal order Sordariales.</title>
        <authorList>
            <person name="Hensen N."/>
            <person name="Bonometti L."/>
            <person name="Westerberg I."/>
            <person name="Brannstrom I.O."/>
            <person name="Guillou S."/>
            <person name="Cros-Aarteil S."/>
            <person name="Calhoun S."/>
            <person name="Haridas S."/>
            <person name="Kuo A."/>
            <person name="Mondo S."/>
            <person name="Pangilinan J."/>
            <person name="Riley R."/>
            <person name="LaButti K."/>
            <person name="Andreopoulos B."/>
            <person name="Lipzen A."/>
            <person name="Chen C."/>
            <person name="Yan M."/>
            <person name="Daum C."/>
            <person name="Ng V."/>
            <person name="Clum A."/>
            <person name="Steindorff A."/>
            <person name="Ohm R.A."/>
            <person name="Martin F."/>
            <person name="Silar P."/>
            <person name="Natvig D.O."/>
            <person name="Lalanne C."/>
            <person name="Gautier V."/>
            <person name="Ament-Velasquez S.L."/>
            <person name="Kruys A."/>
            <person name="Hutchinson M.I."/>
            <person name="Powell A.J."/>
            <person name="Barry K."/>
            <person name="Miller A.N."/>
            <person name="Grigoriev I.V."/>
            <person name="Debuchy R."/>
            <person name="Gladieux P."/>
            <person name="Hiltunen Thoren M."/>
            <person name="Johannesson H."/>
        </authorList>
    </citation>
    <scope>NUCLEOTIDE SEQUENCE</scope>
    <source>
        <strain evidence="9">CBS 103.79</strain>
    </source>
</reference>
<feature type="transmembrane region" description="Helical" evidence="8">
    <location>
        <begin position="193"/>
        <end position="214"/>
    </location>
</feature>
<name>A0AAN6RXG8_9PEZI</name>
<feature type="compositionally biased region" description="Low complexity" evidence="7">
    <location>
        <begin position="13"/>
        <end position="22"/>
    </location>
</feature>
<dbReference type="EMBL" id="MU855325">
    <property type="protein sequence ID" value="KAK3906485.1"/>
    <property type="molecule type" value="Genomic_DNA"/>
</dbReference>
<evidence type="ECO:0000256" key="7">
    <source>
        <dbReference type="SAM" id="MobiDB-lite"/>
    </source>
</evidence>
<comment type="similarity">
    <text evidence="2">Belongs to the INSIG family.</text>
</comment>
<dbReference type="Pfam" id="PF07281">
    <property type="entry name" value="INSIG"/>
    <property type="match status" value="1"/>
</dbReference>
<keyword evidence="5 8" id="KW-1133">Transmembrane helix</keyword>
<evidence type="ECO:0000256" key="5">
    <source>
        <dbReference type="ARBA" id="ARBA00022989"/>
    </source>
</evidence>
<feature type="region of interest" description="Disordered" evidence="7">
    <location>
        <begin position="98"/>
        <end position="136"/>
    </location>
</feature>
<dbReference type="InterPro" id="IPR025929">
    <property type="entry name" value="INSIG_fam"/>
</dbReference>
<feature type="region of interest" description="Disordered" evidence="7">
    <location>
        <begin position="1"/>
        <end position="44"/>
    </location>
</feature>
<feature type="transmembrane region" description="Helical" evidence="8">
    <location>
        <begin position="328"/>
        <end position="348"/>
    </location>
</feature>
<evidence type="ECO:0000256" key="8">
    <source>
        <dbReference type="SAM" id="Phobius"/>
    </source>
</evidence>
<keyword evidence="4" id="KW-0256">Endoplasmic reticulum</keyword>
<dbReference type="GO" id="GO:0005789">
    <property type="term" value="C:endoplasmic reticulum membrane"/>
    <property type="evidence" value="ECO:0007669"/>
    <property type="project" value="UniProtKB-SubCell"/>
</dbReference>
<evidence type="ECO:0000256" key="6">
    <source>
        <dbReference type="ARBA" id="ARBA00023136"/>
    </source>
</evidence>
<keyword evidence="3 8" id="KW-0812">Transmembrane</keyword>
<comment type="caution">
    <text evidence="9">The sequence shown here is derived from an EMBL/GenBank/DDBJ whole genome shotgun (WGS) entry which is preliminary data.</text>
</comment>
<feature type="transmembrane region" description="Helical" evidence="8">
    <location>
        <begin position="432"/>
        <end position="453"/>
    </location>
</feature>
<evidence type="ECO:0000256" key="1">
    <source>
        <dbReference type="ARBA" id="ARBA00004477"/>
    </source>
</evidence>
<keyword evidence="6 8" id="KW-0472">Membrane</keyword>
<feature type="transmembrane region" description="Helical" evidence="8">
    <location>
        <begin position="305"/>
        <end position="322"/>
    </location>
</feature>
<feature type="compositionally biased region" description="Low complexity" evidence="7">
    <location>
        <begin position="268"/>
        <end position="295"/>
    </location>
</feature>
<organism evidence="9 10">
    <name type="scientific">Staphylotrichum tortipilum</name>
    <dbReference type="NCBI Taxonomy" id="2831512"/>
    <lineage>
        <taxon>Eukaryota</taxon>
        <taxon>Fungi</taxon>
        <taxon>Dikarya</taxon>
        <taxon>Ascomycota</taxon>
        <taxon>Pezizomycotina</taxon>
        <taxon>Sordariomycetes</taxon>
        <taxon>Sordariomycetidae</taxon>
        <taxon>Sordariales</taxon>
        <taxon>Chaetomiaceae</taxon>
        <taxon>Staphylotrichum</taxon>
    </lineage>
</organism>
<dbReference type="GO" id="GO:0016126">
    <property type="term" value="P:sterol biosynthetic process"/>
    <property type="evidence" value="ECO:0007669"/>
    <property type="project" value="TreeGrafter"/>
</dbReference>
<evidence type="ECO:0000256" key="4">
    <source>
        <dbReference type="ARBA" id="ARBA00022824"/>
    </source>
</evidence>
<keyword evidence="10" id="KW-1185">Reference proteome</keyword>
<dbReference type="PANTHER" id="PTHR15301:SF3">
    <property type="entry name" value="PROTEIN NSG1-RELATED"/>
    <property type="match status" value="1"/>
</dbReference>
<evidence type="ECO:0000313" key="9">
    <source>
        <dbReference type="EMBL" id="KAK3906485.1"/>
    </source>
</evidence>
<feature type="transmembrane region" description="Helical" evidence="8">
    <location>
        <begin position="234"/>
        <end position="257"/>
    </location>
</feature>
<accession>A0AAN6RXG8</accession>
<proteinExistence type="inferred from homology"/>
<reference evidence="9" key="2">
    <citation type="submission" date="2023-05" db="EMBL/GenBank/DDBJ databases">
        <authorList>
            <consortium name="Lawrence Berkeley National Laboratory"/>
            <person name="Steindorff A."/>
            <person name="Hensen N."/>
            <person name="Bonometti L."/>
            <person name="Westerberg I."/>
            <person name="Brannstrom I.O."/>
            <person name="Guillou S."/>
            <person name="Cros-Aarteil S."/>
            <person name="Calhoun S."/>
            <person name="Haridas S."/>
            <person name="Kuo A."/>
            <person name="Mondo S."/>
            <person name="Pangilinan J."/>
            <person name="Riley R."/>
            <person name="Labutti K."/>
            <person name="Andreopoulos B."/>
            <person name="Lipzen A."/>
            <person name="Chen C."/>
            <person name="Yanf M."/>
            <person name="Daum C."/>
            <person name="Ng V."/>
            <person name="Clum A."/>
            <person name="Ohm R."/>
            <person name="Martin F."/>
            <person name="Silar P."/>
            <person name="Natvig D."/>
            <person name="Lalanne C."/>
            <person name="Gautier V."/>
            <person name="Ament-Velasquez S.L."/>
            <person name="Kruys A."/>
            <person name="Hutchinson M.I."/>
            <person name="Powell A.J."/>
            <person name="Barry K."/>
            <person name="Miller A.N."/>
            <person name="Grigoriev I.V."/>
            <person name="Debuchy R."/>
            <person name="Gladieux P."/>
            <person name="Thoren M.H."/>
            <person name="Johannesson H."/>
        </authorList>
    </citation>
    <scope>NUCLEOTIDE SEQUENCE</scope>
    <source>
        <strain evidence="9">CBS 103.79</strain>
    </source>
</reference>
<sequence length="468" mass="49093">MTDNDPGDDGPRIFRPIPRRPFNLNFSAPTPPDEDDDVSSPRPQITASDLQFLNPHQHAVTTPGLRDGSTPLSHTASYLNLTSPTLFGIYSPSTIGGAFTKDDDDPDPDFPNRADLHAASAVDTPLDSPAPRPGLDEATYSLMRERASAAHYPSSLSSSPATLAAGAAATAARSAASGAGPSRRRKREVALQLTLRAALLFALGVGYGVLVTRLPQQHGSLHQHHRHLAAYETAYEWCYLAFWGVAGVALGSLLPWFDRFWEEKTTGTTTSRGKRTSATSKPTPSTTTTTTETPSKPSPRAETDWALVVRGIGAFVGIVFALRKLPWASTMQVSLTLALANPFLWYLIDRSKPGFLLSAAVGLAGSALLMGLNPDVMPSPASAASAAAAASVPAGVVGGGNATGGEFELGGAGTVGGGFYGLASQETIETSIWMLSVLFCSCVCFGNIGRRLALSSSAAGRGRWGGVR</sequence>
<evidence type="ECO:0000256" key="3">
    <source>
        <dbReference type="ARBA" id="ARBA00022692"/>
    </source>
</evidence>
<protein>
    <submittedName>
        <fullName evidence="9">Insulin-induced protein-domain-containing protein</fullName>
    </submittedName>
</protein>
<dbReference type="AlphaFoldDB" id="A0AAN6RXG8"/>
<feature type="region of interest" description="Disordered" evidence="7">
    <location>
        <begin position="268"/>
        <end position="300"/>
    </location>
</feature>